<proteinExistence type="predicted"/>
<evidence type="ECO:0000313" key="2">
    <source>
        <dbReference type="Proteomes" id="UP001203880"/>
    </source>
</evidence>
<dbReference type="Proteomes" id="UP001203880">
    <property type="component" value="Unassembled WGS sequence"/>
</dbReference>
<gene>
    <name evidence="1" type="ORF">M3P21_15915</name>
</gene>
<sequence>MEPDFKIEWDGPRSRYHETRVREQVSQRAQFLGDPSFPRGCSYLRVPLVPQKHDGPGIDCHWDEDRHVLVCFMDLEDGPLPEELEAFVSPSDERPEEVSATVFTLDRPRRLN</sequence>
<accession>A0ABT0Q5A3</accession>
<dbReference type="RefSeq" id="WP_249711401.1">
    <property type="nucleotide sequence ID" value="NZ_JAMFMB010000021.1"/>
</dbReference>
<keyword evidence="2" id="KW-1185">Reference proteome</keyword>
<reference evidence="1" key="1">
    <citation type="submission" date="2022-05" db="EMBL/GenBank/DDBJ databases">
        <authorList>
            <person name="Park J.-S."/>
        </authorList>
    </citation>
    <scope>NUCLEOTIDE SEQUENCE</scope>
    <source>
        <strain evidence="1">2012CJ41-6</strain>
    </source>
</reference>
<comment type="caution">
    <text evidence="1">The sequence shown here is derived from an EMBL/GenBank/DDBJ whole genome shotgun (WGS) entry which is preliminary data.</text>
</comment>
<evidence type="ECO:0000313" key="1">
    <source>
        <dbReference type="EMBL" id="MCL6285018.1"/>
    </source>
</evidence>
<dbReference type="EMBL" id="JAMFMB010000021">
    <property type="protein sequence ID" value="MCL6285018.1"/>
    <property type="molecule type" value="Genomic_DNA"/>
</dbReference>
<protein>
    <submittedName>
        <fullName evidence="1">Uncharacterized protein</fullName>
    </submittedName>
</protein>
<organism evidence="1 2">
    <name type="scientific">Ruegeria spongiae</name>
    <dbReference type="NCBI Taxonomy" id="2942209"/>
    <lineage>
        <taxon>Bacteria</taxon>
        <taxon>Pseudomonadati</taxon>
        <taxon>Pseudomonadota</taxon>
        <taxon>Alphaproteobacteria</taxon>
        <taxon>Rhodobacterales</taxon>
        <taxon>Roseobacteraceae</taxon>
        <taxon>Ruegeria</taxon>
    </lineage>
</organism>
<name>A0ABT0Q5A3_9RHOB</name>